<protein>
    <submittedName>
        <fullName evidence="4">Uncharacterized protein</fullName>
    </submittedName>
</protein>
<dbReference type="InterPro" id="IPR010317">
    <property type="entry name" value="WxLIP_PGBD"/>
</dbReference>
<keyword evidence="5" id="KW-1185">Reference proteome</keyword>
<dbReference type="AlphaFoldDB" id="A0A192H3Q8"/>
<gene>
    <name evidence="4" type="ORF">AYR53_09025</name>
</gene>
<accession>A0A192H3Q8</accession>
<reference evidence="4 5" key="1">
    <citation type="submission" date="2016-03" db="EMBL/GenBank/DDBJ databases">
        <title>Pediococcus and Lactobacillus from brewery environment - whole genome sequencing and assembly.</title>
        <authorList>
            <person name="Behr J."/>
            <person name="Geissler A.J."/>
            <person name="Vogel R.F."/>
        </authorList>
    </citation>
    <scope>NUCLEOTIDE SEQUENCE [LARGE SCALE GENOMIC DNA]</scope>
    <source>
        <strain evidence="4 5">TMW 1.1989</strain>
    </source>
</reference>
<feature type="domain" description="WxL Interacting Protein host binding" evidence="3">
    <location>
        <begin position="164"/>
        <end position="299"/>
    </location>
</feature>
<feature type="transmembrane region" description="Helical" evidence="1">
    <location>
        <begin position="310"/>
        <end position="331"/>
    </location>
</feature>
<dbReference type="Proteomes" id="UP000078582">
    <property type="component" value="Chromosome"/>
</dbReference>
<keyword evidence="1" id="KW-0472">Membrane</keyword>
<evidence type="ECO:0000256" key="1">
    <source>
        <dbReference type="SAM" id="Phobius"/>
    </source>
</evidence>
<dbReference type="EMBL" id="CP014873">
    <property type="protein sequence ID" value="ANK62888.1"/>
    <property type="molecule type" value="Genomic_DNA"/>
</dbReference>
<sequence>MTLLRKKNWLIGLFLLIGLFVVVQPAAANELTFGVQANLPDNQVDRTVNYFDLKLNPGQKQQISVTVNNSTAKEVKIRPTVSQATTNLNGVVEYNKGIAKSDKTLKYKIADYVQPTEKTLTLAPHETKQLKLNVTMPNRAFRGVIAGGLRLQDQNQLDAQKKQKKGTTVQNQYAYLLGIVLQQLTKKITPQLKLGKVTATQTNYRNVITSELRNVSAMYINKFSVNAKVLQNGKKIYQQKSTNLQLAPNSVFSYPLRLNGERLKAGTYQMDIIAKSKGHTWYFKKQFTISGKTADKLNKRDVSIKPDHTLLYTLIGFGILLILGGLIWFIMHRKSRKMREENQRLKDELAQKK</sequence>
<evidence type="ECO:0000313" key="4">
    <source>
        <dbReference type="EMBL" id="ANK62888.1"/>
    </source>
</evidence>
<proteinExistence type="predicted"/>
<organism evidence="4 5">
    <name type="scientific">Loigolactobacillus backii</name>
    <dbReference type="NCBI Taxonomy" id="375175"/>
    <lineage>
        <taxon>Bacteria</taxon>
        <taxon>Bacillati</taxon>
        <taxon>Bacillota</taxon>
        <taxon>Bacilli</taxon>
        <taxon>Lactobacillales</taxon>
        <taxon>Lactobacillaceae</taxon>
        <taxon>Loigolactobacillus</taxon>
    </lineage>
</organism>
<dbReference type="InterPro" id="IPR021759">
    <property type="entry name" value="WxLIP_HBD"/>
</dbReference>
<dbReference type="Pfam" id="PF11797">
    <property type="entry name" value="WxLIP_HBD"/>
    <property type="match status" value="1"/>
</dbReference>
<feature type="domain" description="WxL Interacting Protein peptidoglycan binding" evidence="2">
    <location>
        <begin position="33"/>
        <end position="152"/>
    </location>
</feature>
<name>A0A192H3Q8_9LACO</name>
<dbReference type="STRING" id="375175.AYR53_09025"/>
<dbReference type="Pfam" id="PF06030">
    <property type="entry name" value="WxLIP_PGBD"/>
    <property type="match status" value="1"/>
</dbReference>
<keyword evidence="1" id="KW-0812">Transmembrane</keyword>
<keyword evidence="1" id="KW-1133">Transmembrane helix</keyword>
<dbReference type="OrthoDB" id="2365961at2"/>
<evidence type="ECO:0000313" key="5">
    <source>
        <dbReference type="Proteomes" id="UP000078582"/>
    </source>
</evidence>
<evidence type="ECO:0000259" key="3">
    <source>
        <dbReference type="Pfam" id="PF11797"/>
    </source>
</evidence>
<evidence type="ECO:0000259" key="2">
    <source>
        <dbReference type="Pfam" id="PF06030"/>
    </source>
</evidence>